<dbReference type="Pfam" id="PF06486">
    <property type="entry name" value="DUF1093"/>
    <property type="match status" value="1"/>
</dbReference>
<sequence>MKTIIKLVAGVLLLLGGAALFSSHAPSDVAQVIDQLNPLLPTKDLYVKTTTPDFVNDYGTAAYKQMAADQNGDTREIQFSGMSELKTDRYLKLTAKGAHVETYEEVQKAEVPKKALAAIEKA</sequence>
<comment type="caution">
    <text evidence="2">The sequence shown here is derived from an EMBL/GenBank/DDBJ whole genome shotgun (WGS) entry which is preliminary data.</text>
</comment>
<dbReference type="Gene3D" id="2.40.50.480">
    <property type="match status" value="1"/>
</dbReference>
<organism evidence="2 3">
    <name type="scientific">Enterococcus asini</name>
    <dbReference type="NCBI Taxonomy" id="57732"/>
    <lineage>
        <taxon>Bacteria</taxon>
        <taxon>Bacillati</taxon>
        <taxon>Bacillota</taxon>
        <taxon>Bacilli</taxon>
        <taxon>Lactobacillales</taxon>
        <taxon>Enterococcaceae</taxon>
        <taxon>Enterococcus</taxon>
    </lineage>
</organism>
<dbReference type="NCBIfam" id="TIGR01655">
    <property type="entry name" value="yxeA_fam"/>
    <property type="match status" value="1"/>
</dbReference>
<accession>A0AAW8TTQ1</accession>
<dbReference type="InterPro" id="IPR006542">
    <property type="entry name" value="DUF1093"/>
</dbReference>
<proteinExistence type="predicted"/>
<dbReference type="InterPro" id="IPR036166">
    <property type="entry name" value="YxeA-like_sf"/>
</dbReference>
<feature type="signal peptide" evidence="1">
    <location>
        <begin position="1"/>
        <end position="24"/>
    </location>
</feature>
<dbReference type="PANTHER" id="PTHR36433:SF2">
    <property type="entry name" value="YXEA FAMILY PROTEIN"/>
    <property type="match status" value="1"/>
</dbReference>
<protein>
    <submittedName>
        <fullName evidence="2">YxeA family protein</fullName>
    </submittedName>
</protein>
<name>A0AAW8TTQ1_9ENTE</name>
<dbReference type="AlphaFoldDB" id="A0AAW8TTQ1"/>
<evidence type="ECO:0000256" key="1">
    <source>
        <dbReference type="SAM" id="SignalP"/>
    </source>
</evidence>
<evidence type="ECO:0000313" key="2">
    <source>
        <dbReference type="EMBL" id="MDT2809673.1"/>
    </source>
</evidence>
<dbReference type="Proteomes" id="UP001256711">
    <property type="component" value="Unassembled WGS sequence"/>
</dbReference>
<dbReference type="PANTHER" id="PTHR36433">
    <property type="entry name" value="HYPOTHETICAL CYTOSOLIC PROTEIN"/>
    <property type="match status" value="1"/>
</dbReference>
<gene>
    <name evidence="2" type="ORF">P7H43_04195</name>
</gene>
<reference evidence="2" key="1">
    <citation type="submission" date="2023-03" db="EMBL/GenBank/DDBJ databases">
        <authorList>
            <person name="Shen W."/>
            <person name="Cai J."/>
        </authorList>
    </citation>
    <scope>NUCLEOTIDE SEQUENCE</scope>
    <source>
        <strain evidence="2">B226-2</strain>
    </source>
</reference>
<dbReference type="EMBL" id="JARQBJ010000002">
    <property type="protein sequence ID" value="MDT2809673.1"/>
    <property type="molecule type" value="Genomic_DNA"/>
</dbReference>
<feature type="chain" id="PRO_5043353508" evidence="1">
    <location>
        <begin position="25"/>
        <end position="122"/>
    </location>
</feature>
<dbReference type="SUPFAM" id="SSF159121">
    <property type="entry name" value="BC4932-like"/>
    <property type="match status" value="1"/>
</dbReference>
<keyword evidence="1" id="KW-0732">Signal</keyword>
<evidence type="ECO:0000313" key="3">
    <source>
        <dbReference type="Proteomes" id="UP001256711"/>
    </source>
</evidence>
<dbReference type="RefSeq" id="WP_270598158.1">
    <property type="nucleotide sequence ID" value="NZ_JAQESC010000005.1"/>
</dbReference>